<evidence type="ECO:0000256" key="1">
    <source>
        <dbReference type="SAM" id="MobiDB-lite"/>
    </source>
</evidence>
<sequence>MTQPSPKPSPRPQQPPVPPPNVVDWDFPGIDPKLMDEFEKGLGRAGNTLSANELHIRRALTRLDLDTSGLAALRELQNWISSKRPELRRRNETIQAVRLDWGPGSGPTSGLTAFDEGLYNKAANDPEVYAAAMALGETTRDGQITEKTLAALEKRITDPVFSTTLMYALGTRTFHDLLAKTTDPADDAKTQRLQAALGKALATASPRLSTAWRNELTADLSGRHYALSRALAHGTFDAAFLLDVARKIDAKIHQPLRSDEPAVVSPGAFRDSMVGVMTALARDPAAAQDFFTQDPTALKRYMTGLRVGDGKALSAALEAATLTFRDHDGSAEHPSRGYLSAKLTSELIHLESERIRAGEPPKITPTAVGNILAGYIADVSRVVSAGSDKTFGVFEGDYPLLPGRESWGSRFTTNDLRIVMERAFQDDEKAFLAVVGAETIWANKLIDHSASETAASGNVRLFNISASAVGEGFGFITSAAGIADIREGQERDEAQQRLLKLLMALVNTGLAIPQTAGWPITAGVTGAWTGLIEDAAKGNARDEAVAVANTSVEESRFLIHQLAVQAMLNHGLFGSADPPAKTHPWGSLSDLQPGQDPRTAPNNFLKDDGKTLMTLQEMLAATNAGGTPVAYDEYRMWVYHNDSSRTWLDIKRDLDIGFSGGFAKFQ</sequence>
<protein>
    <submittedName>
        <fullName evidence="2">Uncharacterized protein</fullName>
    </submittedName>
</protein>
<accession>A0A5M3WNU1</accession>
<dbReference type="AlphaFoldDB" id="A0A5M3WNU1"/>
<keyword evidence="3" id="KW-1185">Reference proteome</keyword>
<dbReference type="EMBL" id="BLAE01000012">
    <property type="protein sequence ID" value="GES08881.1"/>
    <property type="molecule type" value="Genomic_DNA"/>
</dbReference>
<comment type="caution">
    <text evidence="2">The sequence shown here is derived from an EMBL/GenBank/DDBJ whole genome shotgun (WGS) entry which is preliminary data.</text>
</comment>
<feature type="region of interest" description="Disordered" evidence="1">
    <location>
        <begin position="1"/>
        <end position="23"/>
    </location>
</feature>
<feature type="compositionally biased region" description="Pro residues" evidence="1">
    <location>
        <begin position="1"/>
        <end position="21"/>
    </location>
</feature>
<evidence type="ECO:0000313" key="3">
    <source>
        <dbReference type="Proteomes" id="UP000331127"/>
    </source>
</evidence>
<evidence type="ECO:0000313" key="2">
    <source>
        <dbReference type="EMBL" id="GES08881.1"/>
    </source>
</evidence>
<gene>
    <name evidence="2" type="ORF">Amac_024770</name>
</gene>
<dbReference type="OrthoDB" id="3498849at2"/>
<reference evidence="2 3" key="1">
    <citation type="submission" date="2019-10" db="EMBL/GenBank/DDBJ databases">
        <title>Whole genome shotgun sequence of Acrocarpospora macrocephala NBRC 16266.</title>
        <authorList>
            <person name="Ichikawa N."/>
            <person name="Kimura A."/>
            <person name="Kitahashi Y."/>
            <person name="Komaki H."/>
            <person name="Oguchi A."/>
        </authorList>
    </citation>
    <scope>NUCLEOTIDE SEQUENCE [LARGE SCALE GENOMIC DNA]</scope>
    <source>
        <strain evidence="2 3">NBRC 16266</strain>
    </source>
</reference>
<proteinExistence type="predicted"/>
<dbReference type="RefSeq" id="WP_155354465.1">
    <property type="nucleotide sequence ID" value="NZ_BLAE01000012.1"/>
</dbReference>
<name>A0A5M3WNU1_9ACTN</name>
<organism evidence="2 3">
    <name type="scientific">Acrocarpospora macrocephala</name>
    <dbReference type="NCBI Taxonomy" id="150177"/>
    <lineage>
        <taxon>Bacteria</taxon>
        <taxon>Bacillati</taxon>
        <taxon>Actinomycetota</taxon>
        <taxon>Actinomycetes</taxon>
        <taxon>Streptosporangiales</taxon>
        <taxon>Streptosporangiaceae</taxon>
        <taxon>Acrocarpospora</taxon>
    </lineage>
</organism>
<dbReference type="Proteomes" id="UP000331127">
    <property type="component" value="Unassembled WGS sequence"/>
</dbReference>